<dbReference type="EMBL" id="JALBCA010000013">
    <property type="protein sequence ID" value="KAI2391230.1"/>
    <property type="molecule type" value="Genomic_DNA"/>
</dbReference>
<keyword evidence="1" id="KW-0808">Transferase</keyword>
<proteinExistence type="predicted"/>
<keyword evidence="1" id="KW-0012">Acyltransferase</keyword>
<sequence length="379" mass="42020">MASEKRRNVAVARVIPVVLAALIAYGSYVFTGPLCINYFIHPPSHHGAPKPRRGLAIGLLIPYYILLIIVCISYLRVLSTILLNPGFLPRGNQWDTLNSPETESKKKRRRSSRSRSRPSSAHSAKQKHQGDKKTETSPYPIDAQMVGPPGAQLVVNGKRIGRIIAVKVGGVICENSFKFFLQFLFYTFLFTTFNVTVFSIFVAEYRQDSGYLEVQWLVALGLFGLFFLFSLGMLSSSLHLAWLNCSTIESLTYQTKVWTLAVFISRPKDFREFQSTREHPTPIVIYPGTAILPSSSSASTTTSTGPSREFAILSTNPGENPFDLGSPLANLCDVMGHSVLEWLVPLKHSPCSDHSSQESAYAFGPVVQRLKREAGLSDK</sequence>
<organism evidence="1">
    <name type="scientific">Ophidiomyces ophidiicola</name>
    <dbReference type="NCBI Taxonomy" id="1387563"/>
    <lineage>
        <taxon>Eukaryota</taxon>
        <taxon>Fungi</taxon>
        <taxon>Dikarya</taxon>
        <taxon>Ascomycota</taxon>
        <taxon>Pezizomycotina</taxon>
        <taxon>Eurotiomycetes</taxon>
        <taxon>Eurotiomycetidae</taxon>
        <taxon>Onygenales</taxon>
        <taxon>Onygenaceae</taxon>
        <taxon>Ophidiomyces</taxon>
    </lineage>
</organism>
<protein>
    <submittedName>
        <fullName evidence="1">Palmitoyltransferase pfa5</fullName>
        <ecNumber evidence="1">2.3.1.225</ecNumber>
    </submittedName>
</protein>
<reference evidence="1" key="1">
    <citation type="journal article" date="2022" name="bioRxiv">
        <title>Population genetic analysis of Ophidiomyces ophidiicola, the causative agent of snake fungal disease, indicates recent introductions to the USA.</title>
        <authorList>
            <person name="Ladner J.T."/>
            <person name="Palmer J.M."/>
            <person name="Ettinger C.L."/>
            <person name="Stajich J.E."/>
            <person name="Farrell T.M."/>
            <person name="Glorioso B.M."/>
            <person name="Lawson B."/>
            <person name="Price S.J."/>
            <person name="Stengle A.G."/>
            <person name="Grear D.A."/>
            <person name="Lorch J.M."/>
        </authorList>
    </citation>
    <scope>NUCLEOTIDE SEQUENCE</scope>
    <source>
        <strain evidence="1">NWHC 24266-5</strain>
    </source>
</reference>
<comment type="caution">
    <text evidence="1">The sequence shown here is derived from an EMBL/GenBank/DDBJ whole genome shotgun (WGS) entry which is preliminary data.</text>
</comment>
<accession>A0ACB8V2J5</accession>
<gene>
    <name evidence="1" type="primary">pfa5</name>
    <name evidence="1" type="ORF">LOY88_001304</name>
</gene>
<name>A0ACB8V2J5_9EURO</name>
<dbReference type="EC" id="2.3.1.225" evidence="1"/>
<evidence type="ECO:0000313" key="1">
    <source>
        <dbReference type="EMBL" id="KAI2391230.1"/>
    </source>
</evidence>